<dbReference type="Proteomes" id="UP000030014">
    <property type="component" value="Unassembled WGS sequence"/>
</dbReference>
<organism evidence="2 3">
    <name type="scientific">Clostridium botulinum C/D str. DC5</name>
    <dbReference type="NCBI Taxonomy" id="1443128"/>
    <lineage>
        <taxon>Bacteria</taxon>
        <taxon>Bacillati</taxon>
        <taxon>Bacillota</taxon>
        <taxon>Clostridia</taxon>
        <taxon>Eubacteriales</taxon>
        <taxon>Clostridiaceae</taxon>
        <taxon>Clostridium</taxon>
    </lineage>
</organism>
<name>A0A0A0I9V4_CLOBO</name>
<dbReference type="EMBL" id="JDRY01000069">
    <property type="protein sequence ID" value="KGM97101.1"/>
    <property type="molecule type" value="Genomic_DNA"/>
</dbReference>
<evidence type="ECO:0000313" key="2">
    <source>
        <dbReference type="EMBL" id="KGM97101.1"/>
    </source>
</evidence>
<dbReference type="RefSeq" id="WP_039257687.1">
    <property type="nucleotide sequence ID" value="NZ_JDRY01000069.1"/>
</dbReference>
<dbReference type="Pfam" id="PF14270">
    <property type="entry name" value="DUF4358"/>
    <property type="match status" value="1"/>
</dbReference>
<dbReference type="PROSITE" id="PS51257">
    <property type="entry name" value="PROKAR_LIPOPROTEIN"/>
    <property type="match status" value="1"/>
</dbReference>
<feature type="signal peptide" evidence="1">
    <location>
        <begin position="1"/>
        <end position="26"/>
    </location>
</feature>
<comment type="caution">
    <text evidence="2">The sequence shown here is derived from an EMBL/GenBank/DDBJ whole genome shotgun (WGS) entry which is preliminary data.</text>
</comment>
<reference evidence="2 3" key="1">
    <citation type="submission" date="2014-01" db="EMBL/GenBank/DDBJ databases">
        <title>Plasmidome dynamics in the species complex Clostridium novyi sensu lato converts strains of independent lineages into distinctly different pathogens.</title>
        <authorList>
            <person name="Skarin H."/>
            <person name="Segerman B."/>
        </authorList>
    </citation>
    <scope>NUCLEOTIDE SEQUENCE [LARGE SCALE GENOMIC DNA]</scope>
    <source>
        <strain evidence="2 3">DC5</strain>
    </source>
</reference>
<gene>
    <name evidence="2" type="ORF">Z955_12650</name>
</gene>
<sequence length="164" mass="18724">MKNLRKQNKKILITLFLLIFSASVFSACSNSAESNKNVAIKDISEKISSVTDVSQMKKGDTEKLKKLYKIDAKDAEEFILYTAPSNIKADEIAVIKVKDSNQVEDVKKKMGKRIEKQSASFKDYLPKEYDLIEKHVLKNKDNYVILIISKDVEKIEKAIDESFK</sequence>
<dbReference type="AlphaFoldDB" id="A0A0A0I9V4"/>
<evidence type="ECO:0008006" key="4">
    <source>
        <dbReference type="Google" id="ProtNLM"/>
    </source>
</evidence>
<accession>A0A0A0I9V4</accession>
<protein>
    <recommendedName>
        <fullName evidence="4">Lipoprotein</fullName>
    </recommendedName>
</protein>
<evidence type="ECO:0000256" key="1">
    <source>
        <dbReference type="SAM" id="SignalP"/>
    </source>
</evidence>
<dbReference type="InterPro" id="IPR025648">
    <property type="entry name" value="DUF4358"/>
</dbReference>
<feature type="chain" id="PRO_5039278991" description="Lipoprotein" evidence="1">
    <location>
        <begin position="27"/>
        <end position="164"/>
    </location>
</feature>
<evidence type="ECO:0000313" key="3">
    <source>
        <dbReference type="Proteomes" id="UP000030014"/>
    </source>
</evidence>
<keyword evidence="1" id="KW-0732">Signal</keyword>
<proteinExistence type="predicted"/>